<reference evidence="2 3" key="1">
    <citation type="journal article" date="2013" name="Science">
        <title>Genomic diversity and evolution of the head crest in the rock pigeon.</title>
        <authorList>
            <person name="Shapiro M.D."/>
            <person name="Kronenberg Z."/>
            <person name="Li C."/>
            <person name="Domyan E.T."/>
            <person name="Pan H."/>
            <person name="Campbell M."/>
            <person name="Tan H."/>
            <person name="Huff C.D."/>
            <person name="Hu H."/>
            <person name="Vickrey A.I."/>
            <person name="Nielsen S.C."/>
            <person name="Stringham S.A."/>
            <person name="Hu H."/>
            <person name="Willerslev E."/>
            <person name="Gilbert M.T."/>
            <person name="Yandell M."/>
            <person name="Zhang G."/>
            <person name="Wang J."/>
        </authorList>
    </citation>
    <scope>NUCLEOTIDE SEQUENCE [LARGE SCALE GENOMIC DNA]</scope>
    <source>
        <tissue evidence="2">Blood</tissue>
    </source>
</reference>
<organism evidence="2 3">
    <name type="scientific">Columba livia</name>
    <name type="common">Rock dove</name>
    <dbReference type="NCBI Taxonomy" id="8932"/>
    <lineage>
        <taxon>Eukaryota</taxon>
        <taxon>Metazoa</taxon>
        <taxon>Chordata</taxon>
        <taxon>Craniata</taxon>
        <taxon>Vertebrata</taxon>
        <taxon>Euteleostomi</taxon>
        <taxon>Archelosauria</taxon>
        <taxon>Archosauria</taxon>
        <taxon>Dinosauria</taxon>
        <taxon>Saurischia</taxon>
        <taxon>Theropoda</taxon>
        <taxon>Coelurosauria</taxon>
        <taxon>Aves</taxon>
        <taxon>Neognathae</taxon>
        <taxon>Neoaves</taxon>
        <taxon>Columbimorphae</taxon>
        <taxon>Columbiformes</taxon>
        <taxon>Columbidae</taxon>
        <taxon>Columba</taxon>
    </lineage>
</organism>
<dbReference type="Gene3D" id="3.30.500.10">
    <property type="entry name" value="MHC class I-like antigen recognition-like"/>
    <property type="match status" value="1"/>
</dbReference>
<proteinExistence type="predicted"/>
<dbReference type="InterPro" id="IPR037055">
    <property type="entry name" value="MHC_I-like_Ag-recog_sf"/>
</dbReference>
<sequence>MYVGYVDGNPISRYDSGTRRVVSRADWMAANLDEQYWNGQTQ</sequence>
<evidence type="ECO:0000313" key="3">
    <source>
        <dbReference type="Proteomes" id="UP000053872"/>
    </source>
</evidence>
<dbReference type="Proteomes" id="UP000053872">
    <property type="component" value="Unassembled WGS sequence"/>
</dbReference>
<dbReference type="SUPFAM" id="SSF54452">
    <property type="entry name" value="MHC antigen-recognition domain"/>
    <property type="match status" value="1"/>
</dbReference>
<keyword evidence="1" id="KW-0325">Glycoprotein</keyword>
<name>A0A2I0LFZ2_COLLI</name>
<dbReference type="STRING" id="8932.A0A2I0LFZ2"/>
<evidence type="ECO:0000256" key="1">
    <source>
        <dbReference type="ARBA" id="ARBA00023180"/>
    </source>
</evidence>
<protein>
    <submittedName>
        <fullName evidence="2">Major histocompatibility complex class I-related gene protein-like</fullName>
    </submittedName>
</protein>
<evidence type="ECO:0000313" key="2">
    <source>
        <dbReference type="EMBL" id="PKK16404.1"/>
    </source>
</evidence>
<feature type="non-terminal residue" evidence="2">
    <location>
        <position position="42"/>
    </location>
</feature>
<accession>A0A2I0LFZ2</accession>
<dbReference type="EMBL" id="AKCR02014851">
    <property type="protein sequence ID" value="PKK16404.1"/>
    <property type="molecule type" value="Genomic_DNA"/>
</dbReference>
<dbReference type="InterPro" id="IPR011162">
    <property type="entry name" value="MHC_I/II-like_Ag-recog"/>
</dbReference>
<comment type="caution">
    <text evidence="2">The sequence shown here is derived from an EMBL/GenBank/DDBJ whole genome shotgun (WGS) entry which is preliminary data.</text>
</comment>
<gene>
    <name evidence="2" type="ORF">A306_00015396</name>
</gene>
<keyword evidence="3" id="KW-1185">Reference proteome</keyword>
<dbReference type="AlphaFoldDB" id="A0A2I0LFZ2"/>
<dbReference type="InParanoid" id="A0A2I0LFZ2"/>